<dbReference type="SUPFAM" id="SSF88946">
    <property type="entry name" value="Sigma2 domain of RNA polymerase sigma factors"/>
    <property type="match status" value="1"/>
</dbReference>
<feature type="domain" description="RNA polymerase sigma factor 70 region 4 type 2" evidence="6">
    <location>
        <begin position="145"/>
        <end position="194"/>
    </location>
</feature>
<dbReference type="SUPFAM" id="SSF50998">
    <property type="entry name" value="Quinoprotein alcohol dehydrogenase-like"/>
    <property type="match status" value="1"/>
</dbReference>
<dbReference type="InterPro" id="IPR015943">
    <property type="entry name" value="WD40/YVTN_repeat-like_dom_sf"/>
</dbReference>
<keyword evidence="8" id="KW-1185">Reference proteome</keyword>
<dbReference type="SUPFAM" id="SSF82171">
    <property type="entry name" value="DPP6 N-terminal domain-like"/>
    <property type="match status" value="1"/>
</dbReference>
<dbReference type="InterPro" id="IPR013249">
    <property type="entry name" value="RNA_pol_sigma70_r4_t2"/>
</dbReference>
<dbReference type="InterPro" id="IPR019775">
    <property type="entry name" value="WD40_repeat_CS"/>
</dbReference>
<evidence type="ECO:0000256" key="4">
    <source>
        <dbReference type="SAM" id="MobiDB-lite"/>
    </source>
</evidence>
<feature type="region of interest" description="Disordered" evidence="4">
    <location>
        <begin position="295"/>
        <end position="323"/>
    </location>
</feature>
<evidence type="ECO:0000313" key="7">
    <source>
        <dbReference type="EMBL" id="VTR96481.1"/>
    </source>
</evidence>
<feature type="repeat" description="WD" evidence="3">
    <location>
        <begin position="335"/>
        <end position="376"/>
    </location>
</feature>
<evidence type="ECO:0000256" key="1">
    <source>
        <dbReference type="ARBA" id="ARBA00022574"/>
    </source>
</evidence>
<dbReference type="PANTHER" id="PTHR19879:SF9">
    <property type="entry name" value="TRANSCRIPTION INITIATION FACTOR TFIID SUBUNIT 5"/>
    <property type="match status" value="1"/>
</dbReference>
<dbReference type="PROSITE" id="PS00678">
    <property type="entry name" value="WD_REPEATS_1"/>
    <property type="match status" value="3"/>
</dbReference>
<dbReference type="GO" id="GO:0016987">
    <property type="term" value="F:sigma factor activity"/>
    <property type="evidence" value="ECO:0007669"/>
    <property type="project" value="InterPro"/>
</dbReference>
<dbReference type="Gene3D" id="2.130.10.10">
    <property type="entry name" value="YVTN repeat-like/Quinoprotein amine dehydrogenase"/>
    <property type="match status" value="4"/>
</dbReference>
<evidence type="ECO:0000313" key="8">
    <source>
        <dbReference type="Proteomes" id="UP000464178"/>
    </source>
</evidence>
<dbReference type="Proteomes" id="UP000464178">
    <property type="component" value="Chromosome"/>
</dbReference>
<dbReference type="InterPro" id="IPR036388">
    <property type="entry name" value="WH-like_DNA-bd_sf"/>
</dbReference>
<dbReference type="Pfam" id="PF04542">
    <property type="entry name" value="Sigma70_r2"/>
    <property type="match status" value="1"/>
</dbReference>
<dbReference type="Pfam" id="PF08281">
    <property type="entry name" value="Sigma70_r4_2"/>
    <property type="match status" value="1"/>
</dbReference>
<gene>
    <name evidence="7" type="ORF">SOIL9_12330</name>
</gene>
<dbReference type="InterPro" id="IPR014284">
    <property type="entry name" value="RNA_pol_sigma-70_dom"/>
</dbReference>
<dbReference type="RefSeq" id="WP_162670762.1">
    <property type="nucleotide sequence ID" value="NZ_LR593886.1"/>
</dbReference>
<name>A0A6P2D5B0_9BACT</name>
<evidence type="ECO:0000256" key="3">
    <source>
        <dbReference type="PROSITE-ProRule" id="PRU00221"/>
    </source>
</evidence>
<dbReference type="Gene3D" id="1.10.10.10">
    <property type="entry name" value="Winged helix-like DNA-binding domain superfamily/Winged helix DNA-binding domain"/>
    <property type="match status" value="1"/>
</dbReference>
<feature type="repeat" description="WD" evidence="3">
    <location>
        <begin position="906"/>
        <end position="947"/>
    </location>
</feature>
<protein>
    <recommendedName>
        <fullName evidence="9">ECF RNA polymerase sigma factor SigE</fullName>
    </recommendedName>
</protein>
<dbReference type="Gene3D" id="1.10.1740.10">
    <property type="match status" value="1"/>
</dbReference>
<evidence type="ECO:0000259" key="6">
    <source>
        <dbReference type="Pfam" id="PF08281"/>
    </source>
</evidence>
<dbReference type="SMART" id="SM00320">
    <property type="entry name" value="WD40"/>
    <property type="match status" value="8"/>
</dbReference>
<dbReference type="GO" id="GO:0006352">
    <property type="term" value="P:DNA-templated transcription initiation"/>
    <property type="evidence" value="ECO:0007669"/>
    <property type="project" value="InterPro"/>
</dbReference>
<dbReference type="GO" id="GO:0005829">
    <property type="term" value="C:cytosol"/>
    <property type="evidence" value="ECO:0007669"/>
    <property type="project" value="UniProtKB-ARBA"/>
</dbReference>
<evidence type="ECO:0000259" key="5">
    <source>
        <dbReference type="Pfam" id="PF04542"/>
    </source>
</evidence>
<dbReference type="EMBL" id="LR593886">
    <property type="protein sequence ID" value="VTR96481.1"/>
    <property type="molecule type" value="Genomic_DNA"/>
</dbReference>
<dbReference type="SUPFAM" id="SSF88659">
    <property type="entry name" value="Sigma3 and sigma4 domains of RNA polymerase sigma factors"/>
    <property type="match status" value="1"/>
</dbReference>
<dbReference type="GO" id="GO:0003677">
    <property type="term" value="F:DNA binding"/>
    <property type="evidence" value="ECO:0007669"/>
    <property type="project" value="InterPro"/>
</dbReference>
<dbReference type="InterPro" id="IPR001680">
    <property type="entry name" value="WD40_rpt"/>
</dbReference>
<keyword evidence="1 3" id="KW-0853">WD repeat</keyword>
<dbReference type="CDD" id="cd06171">
    <property type="entry name" value="Sigma70_r4"/>
    <property type="match status" value="1"/>
</dbReference>
<feature type="repeat" description="WD" evidence="3">
    <location>
        <begin position="874"/>
        <end position="905"/>
    </location>
</feature>
<evidence type="ECO:0008006" key="9">
    <source>
        <dbReference type="Google" id="ProtNLM"/>
    </source>
</evidence>
<dbReference type="InterPro" id="IPR011047">
    <property type="entry name" value="Quinoprotein_ADH-like_sf"/>
</dbReference>
<dbReference type="InterPro" id="IPR013324">
    <property type="entry name" value="RNA_pol_sigma_r3/r4-like"/>
</dbReference>
<feature type="compositionally biased region" description="Polar residues" evidence="4">
    <location>
        <begin position="302"/>
        <end position="317"/>
    </location>
</feature>
<keyword evidence="2" id="KW-0677">Repeat</keyword>
<dbReference type="InterPro" id="IPR007627">
    <property type="entry name" value="RNA_pol_sigma70_r2"/>
</dbReference>
<accession>A0A6P2D5B0</accession>
<dbReference type="KEGG" id="gms:SOIL9_12330"/>
<proteinExistence type="predicted"/>
<dbReference type="InterPro" id="IPR013325">
    <property type="entry name" value="RNA_pol_sigma_r2"/>
</dbReference>
<dbReference type="NCBIfam" id="TIGR02937">
    <property type="entry name" value="sigma70-ECF"/>
    <property type="match status" value="1"/>
</dbReference>
<dbReference type="AlphaFoldDB" id="A0A6P2D5B0"/>
<reference evidence="7 8" key="1">
    <citation type="submission" date="2019-05" db="EMBL/GenBank/DDBJ databases">
        <authorList>
            <consortium name="Science for Life Laboratories"/>
        </authorList>
    </citation>
    <scope>NUCLEOTIDE SEQUENCE [LARGE SCALE GENOMIC DNA]</scope>
    <source>
        <strain evidence="7">Soil9</strain>
    </source>
</reference>
<feature type="domain" description="RNA polymerase sigma-70 region 2" evidence="5">
    <location>
        <begin position="45"/>
        <end position="116"/>
    </location>
</feature>
<sequence length="1116" mass="118061">MSVTATPAFAEVMRQLTDGLRPDRVRDADLLADFVTDQNTGFADLVARHGPLVWGVCRRGLTDPNDAEDAFQATFLALARQARSLADRVSGHETLAGWLHLTARRITHNVRRARTRRCEHERRAAAERETQADLVVEPGALGSVLDEELARLPARFRETIVLCYFQGKTHADAARQLGCPVGSVSSRLARGCELLRDALARRGVTLSIGLVTVAVAVAGAGGHAGAALPPGLIQSTITAARAFAVGGPATTEPGRLALGVVQAKSGLRGKISGLVVVVALGMTLAAAMVSQKPVHADGPTVANPTTAPETQPRTDSSGDPLPEGAVARLGTLRFRTGQMGTAASVAFGPDGKQLISAHGADVLYVWEPASGRELRRLDAPQICSGVSTTPNGRRMIAVGHAEVWAWDLAANQPLVLWKTKIGRLIRANAEISPDGRWVAVGGETKGNVILLDAATGDEVRTLSVGGSGFAFSSDSKLIAVWAKAPSLNAGTKTDVTVWNVTDGKLRYTVPFANTTVTSVAFAPDGKAVATVAEDRRLQLWDADSGKAQSKLAEDADPHSSVGFLKDGTLVEASAGRIRFWNPTTGKQSKPAIKTTDTADVYRLSADGTQLAGAGLFGVSLHEVASGREIGTTAGMPDGLVHSVTFTPDSSAMVMAVYSESAGAALHLWDAKDGRLRRRTEVGPRQIVWGVDVAADGTVSAACVPLYQMPQPPTRIVTWDADLARVRATFSLPTGVRCGAASPDKRLIAISTGERVILCDRTTGKEVRTLPGKCEATSLVFSADGSCLGALDPTAKRVTVWSLVDKRDKPWVWSPAPVMGKAADIRAPLALSPDGRMFAVNATGMHGSVSVIETATGTELWHADAHLSGLPAQEFAFAPDGRTLAAAGTDGTVRVWEVASGGERYRFAGHRAGVFSVAYSPDSRRLASASYDSTALVWDVVTLPRATSTGKAPLGDPWLVLAGRDTTAATRAIAALADAPDTAIPLLRTKLTPPPAAKPEQVRQWLADLGADDFKARETASRELSLRGDLVLPDLRRALANAEVAEVRSRLERLINRLGAQSPDRRAVIRGIEALERMGTNPDSQRLLRELAEAPAESVLGREARAAYRRLTAPSPQ</sequence>
<dbReference type="Pfam" id="PF00400">
    <property type="entry name" value="WD40"/>
    <property type="match status" value="3"/>
</dbReference>
<evidence type="ECO:0000256" key="2">
    <source>
        <dbReference type="ARBA" id="ARBA00022737"/>
    </source>
</evidence>
<organism evidence="7 8">
    <name type="scientific">Gemmata massiliana</name>
    <dbReference type="NCBI Taxonomy" id="1210884"/>
    <lineage>
        <taxon>Bacteria</taxon>
        <taxon>Pseudomonadati</taxon>
        <taxon>Planctomycetota</taxon>
        <taxon>Planctomycetia</taxon>
        <taxon>Gemmatales</taxon>
        <taxon>Gemmataceae</taxon>
        <taxon>Gemmata</taxon>
    </lineage>
</organism>
<dbReference type="PANTHER" id="PTHR19879">
    <property type="entry name" value="TRANSCRIPTION INITIATION FACTOR TFIID"/>
    <property type="match status" value="1"/>
</dbReference>
<dbReference type="PROSITE" id="PS50082">
    <property type="entry name" value="WD_REPEATS_2"/>
    <property type="match status" value="4"/>
</dbReference>
<dbReference type="PROSITE" id="PS50294">
    <property type="entry name" value="WD_REPEATS_REGION"/>
    <property type="match status" value="2"/>
</dbReference>
<feature type="repeat" description="WD" evidence="3">
    <location>
        <begin position="516"/>
        <end position="550"/>
    </location>
</feature>